<dbReference type="Pfam" id="PF04900">
    <property type="entry name" value="Fcf1"/>
    <property type="match status" value="1"/>
</dbReference>
<dbReference type="SUPFAM" id="SSF88723">
    <property type="entry name" value="PIN domain-like"/>
    <property type="match status" value="1"/>
</dbReference>
<dbReference type="InterPro" id="IPR057776">
    <property type="entry name" value="UTP23_sensor"/>
</dbReference>
<gene>
    <name evidence="10" type="ORF">BCR39DRAFT_570010</name>
</gene>
<keyword evidence="2" id="KW-0690">Ribosome biogenesis</keyword>
<dbReference type="OrthoDB" id="25675at2759"/>
<evidence type="ECO:0000256" key="4">
    <source>
        <dbReference type="ARBA" id="ARBA00023242"/>
    </source>
</evidence>
<evidence type="ECO:0000256" key="2">
    <source>
        <dbReference type="ARBA" id="ARBA00022517"/>
    </source>
</evidence>
<evidence type="ECO:0000256" key="8">
    <source>
        <dbReference type="SAM" id="MobiDB-lite"/>
    </source>
</evidence>
<protein>
    <recommendedName>
        <fullName evidence="7">U three protein 23</fullName>
    </recommendedName>
</protein>
<comment type="subcellular location">
    <subcellularLocation>
        <location evidence="1">Nucleus</location>
        <location evidence="1">Nucleolus</location>
    </subcellularLocation>
</comment>
<comment type="caution">
    <text evidence="10">The sequence shown here is derived from an EMBL/GenBank/DDBJ whole genome shotgun (WGS) entry which is preliminary data.</text>
</comment>
<evidence type="ECO:0000256" key="5">
    <source>
        <dbReference type="ARBA" id="ARBA00037300"/>
    </source>
</evidence>
<dbReference type="AlphaFoldDB" id="A0A1Y2AFC9"/>
<reference evidence="10 11" key="1">
    <citation type="submission" date="2016-07" db="EMBL/GenBank/DDBJ databases">
        <title>Pervasive Adenine N6-methylation of Active Genes in Fungi.</title>
        <authorList>
            <consortium name="DOE Joint Genome Institute"/>
            <person name="Mondo S.J."/>
            <person name="Dannebaum R.O."/>
            <person name="Kuo R.C."/>
            <person name="Labutti K."/>
            <person name="Haridas S."/>
            <person name="Kuo A."/>
            <person name="Salamov A."/>
            <person name="Ahrendt S.R."/>
            <person name="Lipzen A."/>
            <person name="Sullivan W."/>
            <person name="Andreopoulos W.B."/>
            <person name="Clum A."/>
            <person name="Lindquist E."/>
            <person name="Daum C."/>
            <person name="Ramamoorthy G.K."/>
            <person name="Gryganskyi A."/>
            <person name="Culley D."/>
            <person name="Magnuson J.K."/>
            <person name="James T.Y."/>
            <person name="O'Malley M.A."/>
            <person name="Stajich J.E."/>
            <person name="Spatafora J.W."/>
            <person name="Visel A."/>
            <person name="Grigoriev I.V."/>
        </authorList>
    </citation>
    <scope>NUCLEOTIDE SEQUENCE [LARGE SCALE GENOMIC DNA]</scope>
    <source>
        <strain evidence="10 11">68-887.2</strain>
    </source>
</reference>
<accession>A0A1Y2AFC9</accession>
<evidence type="ECO:0000313" key="10">
    <source>
        <dbReference type="EMBL" id="ORY21162.1"/>
    </source>
</evidence>
<dbReference type="FunFam" id="3.40.50.1010:FF:000006">
    <property type="entry name" value="rRNA-processing protein UTP23 homolog"/>
    <property type="match status" value="1"/>
</dbReference>
<dbReference type="GO" id="GO:0006364">
    <property type="term" value="P:rRNA processing"/>
    <property type="evidence" value="ECO:0007669"/>
    <property type="project" value="UniProtKB-KW"/>
</dbReference>
<evidence type="ECO:0000256" key="6">
    <source>
        <dbReference type="ARBA" id="ARBA00038503"/>
    </source>
</evidence>
<feature type="compositionally biased region" description="Basic and acidic residues" evidence="8">
    <location>
        <begin position="256"/>
        <end position="265"/>
    </location>
</feature>
<name>A0A1Y2AFC9_9TREE</name>
<dbReference type="InterPro" id="IPR029060">
    <property type="entry name" value="PIN-like_dom_sf"/>
</dbReference>
<feature type="domain" description="UTP23 sensor motif region" evidence="9">
    <location>
        <begin position="201"/>
        <end position="215"/>
    </location>
</feature>
<evidence type="ECO:0000313" key="11">
    <source>
        <dbReference type="Proteomes" id="UP000193986"/>
    </source>
</evidence>
<feature type="compositionally biased region" description="Basic and acidic residues" evidence="8">
    <location>
        <begin position="224"/>
        <end position="242"/>
    </location>
</feature>
<feature type="region of interest" description="Disordered" evidence="8">
    <location>
        <begin position="177"/>
        <end position="320"/>
    </location>
</feature>
<feature type="compositionally biased region" description="Basic and acidic residues" evidence="8">
    <location>
        <begin position="283"/>
        <end position="299"/>
    </location>
</feature>
<dbReference type="InterPro" id="IPR006984">
    <property type="entry name" value="Fcf1/UTP23"/>
</dbReference>
<proteinExistence type="inferred from homology"/>
<organism evidence="10 11">
    <name type="scientific">Naematelia encephala</name>
    <dbReference type="NCBI Taxonomy" id="71784"/>
    <lineage>
        <taxon>Eukaryota</taxon>
        <taxon>Fungi</taxon>
        <taxon>Dikarya</taxon>
        <taxon>Basidiomycota</taxon>
        <taxon>Agaricomycotina</taxon>
        <taxon>Tremellomycetes</taxon>
        <taxon>Tremellales</taxon>
        <taxon>Naemateliaceae</taxon>
        <taxon>Naematelia</taxon>
    </lineage>
</organism>
<dbReference type="EMBL" id="MCFC01000117">
    <property type="protein sequence ID" value="ORY21162.1"/>
    <property type="molecule type" value="Genomic_DNA"/>
</dbReference>
<comment type="similarity">
    <text evidence="6">Belongs to the UTP23/FCF1 family. UTP23 subfamily.</text>
</comment>
<evidence type="ECO:0000256" key="7">
    <source>
        <dbReference type="ARBA" id="ARBA00076388"/>
    </source>
</evidence>
<sequence length="320" mass="35121">MRQKRAKTYKRVMALYVQTFSFRSPFQILVSNDLIMETNRDSDLYKQLGACVQGEVKPMITQCCMEALYKLGKPHQALVDIAKGFERRRCNHREPIEPDQCLIDVVGQTNKHRYIVAAQSSTLRTTLNTIPGLPIIHFNPRGVLVLSPPSQATLKHKVQAEEARRLEGAELLKDVKDGSNVVGSSSSSSALTPVGKPQRSRGVKAPNPLSMRKKKVDKVPSGGEGKKVDGGEGKKVDSEERKKRSRENEDEEGEKDAEGKDKEDSGPVGERKKKKRKRKTKSAVKDAIAELDAEAKEARSTAAAPGELGDGSSDGDGDSD</sequence>
<dbReference type="InParanoid" id="A0A1Y2AFC9"/>
<dbReference type="STRING" id="71784.A0A1Y2AFC9"/>
<evidence type="ECO:0000256" key="3">
    <source>
        <dbReference type="ARBA" id="ARBA00022552"/>
    </source>
</evidence>
<dbReference type="GO" id="GO:0032040">
    <property type="term" value="C:small-subunit processome"/>
    <property type="evidence" value="ECO:0007669"/>
    <property type="project" value="InterPro"/>
</dbReference>
<dbReference type="FunCoup" id="A0A1Y2AFC9">
    <property type="interactions" value="598"/>
</dbReference>
<evidence type="ECO:0000259" key="9">
    <source>
        <dbReference type="Pfam" id="PF24779"/>
    </source>
</evidence>
<evidence type="ECO:0000256" key="1">
    <source>
        <dbReference type="ARBA" id="ARBA00004604"/>
    </source>
</evidence>
<keyword evidence="3" id="KW-0698">rRNA processing</keyword>
<comment type="function">
    <text evidence="5">Involved in rRNA-processing and ribosome biogenesis.</text>
</comment>
<dbReference type="Pfam" id="PF24779">
    <property type="entry name" value="UTP23_sensor"/>
    <property type="match status" value="1"/>
</dbReference>
<dbReference type="PANTHER" id="PTHR12416">
    <property type="entry name" value="RRNA-PROCESSING PROTEIN UTP23 HOMOLOG"/>
    <property type="match status" value="1"/>
</dbReference>
<dbReference type="Gene3D" id="3.40.50.1010">
    <property type="entry name" value="5'-nuclease"/>
    <property type="match status" value="1"/>
</dbReference>
<dbReference type="CDD" id="cd09865">
    <property type="entry name" value="PIN_ScUtp23p-like"/>
    <property type="match status" value="1"/>
</dbReference>
<keyword evidence="4" id="KW-0539">Nucleus</keyword>
<dbReference type="Proteomes" id="UP000193986">
    <property type="component" value="Unassembled WGS sequence"/>
</dbReference>
<feature type="compositionally biased region" description="Basic residues" evidence="8">
    <location>
        <begin position="271"/>
        <end position="282"/>
    </location>
</feature>
<keyword evidence="11" id="KW-1185">Reference proteome</keyword>